<accession>A0AAX2GZL8</accession>
<dbReference type="PRINTS" id="PR00142">
    <property type="entry name" value="RECA"/>
</dbReference>
<keyword evidence="4 10" id="KW-0227">DNA damage</keyword>
<dbReference type="KEGG" id="chg:AXF12_01855"/>
<dbReference type="PANTHER" id="PTHR45900">
    <property type="entry name" value="RECA"/>
    <property type="match status" value="1"/>
</dbReference>
<dbReference type="EMBL" id="CP014227">
    <property type="protein sequence ID" value="AMD84388.1"/>
    <property type="molecule type" value="Genomic_DNA"/>
</dbReference>
<keyword evidence="10" id="KW-0963">Cytoplasm</keyword>
<dbReference type="FunFam" id="3.40.50.300:FF:000087">
    <property type="entry name" value="Recombinase RecA"/>
    <property type="match status" value="1"/>
</dbReference>
<dbReference type="PROSITE" id="PS50163">
    <property type="entry name" value="RECA_3"/>
    <property type="match status" value="1"/>
</dbReference>
<dbReference type="GO" id="GO:0006281">
    <property type="term" value="P:DNA repair"/>
    <property type="evidence" value="ECO:0007669"/>
    <property type="project" value="UniProtKB-UniRule"/>
</dbReference>
<dbReference type="RefSeq" id="WP_066427954.1">
    <property type="nucleotide sequence ID" value="NZ_CP014227.1"/>
</dbReference>
<dbReference type="PANTHER" id="PTHR45900:SF1">
    <property type="entry name" value="MITOCHONDRIAL DNA REPAIR PROTEIN RECA HOMOLOG-RELATED"/>
    <property type="match status" value="1"/>
</dbReference>
<evidence type="ECO:0000256" key="10">
    <source>
        <dbReference type="HAMAP-Rule" id="MF_00268"/>
    </source>
</evidence>
<dbReference type="InterPro" id="IPR020588">
    <property type="entry name" value="RecA_ATP-bd"/>
</dbReference>
<sequence length="390" mass="42070">MAKKDEKEKELSPEEAKRKALKLALEKIDKTFGKGTVRALGDTTVEDVEVYPTGSIGLDAALGVGGYPKGRIIEIFGPESSGKTTLTLHAIAEVQKHKGTAAFIDAEHAFDRIYAQKLGVDIKTLLVTQPDNGEQALEIADTMIRSGAIDLIVIDSVAALTPKGEIEGDMGDSKMGLHARLMSQALRKITGSVSKANCIVIFINQLRDKLGSMYGPTETTTGGNALKFYASVRLDIRRAGGAQTSAAIKNSDGEIIGNKTRVKVVKNKVAPPFRSAEFDIMFGTGISRIGELLDIGVESNIVTKSGSFYSYNGSRLAQGRDATIAILNDNPETAEAIEADVREWLKHNELGAKPKKSKKGKGKDKASKATEYDDEDVEEVDDDDYTETDE</sequence>
<evidence type="ECO:0000256" key="4">
    <source>
        <dbReference type="ARBA" id="ARBA00022763"/>
    </source>
</evidence>
<dbReference type="InterPro" id="IPR013765">
    <property type="entry name" value="DNA_recomb/repair_RecA"/>
</dbReference>
<gene>
    <name evidence="10 17" type="primary">recA</name>
    <name evidence="16" type="ORF">AXF12_01855</name>
    <name evidence="17" type="ORF">SAMEA44541418_01382</name>
</gene>
<keyword evidence="3 10" id="KW-0547">Nucleotide-binding</keyword>
<dbReference type="SUPFAM" id="SSF54752">
    <property type="entry name" value="RecA protein, C-terminal domain"/>
    <property type="match status" value="1"/>
</dbReference>
<feature type="binding site" evidence="10">
    <location>
        <begin position="77"/>
        <end position="84"/>
    </location>
    <ligand>
        <name>ATP</name>
        <dbReference type="ChEBI" id="CHEBI:30616"/>
    </ligand>
</feature>
<reference evidence="17 19" key="2">
    <citation type="submission" date="2017-06" db="EMBL/GenBank/DDBJ databases">
        <authorList>
            <consortium name="Pathogen Informatics"/>
        </authorList>
    </citation>
    <scope>NUCLEOTIDE SEQUENCE [LARGE SCALE GENOMIC DNA]</scope>
    <source>
        <strain evidence="17 19">NCTC12947</strain>
    </source>
</reference>
<dbReference type="Gene3D" id="3.40.50.300">
    <property type="entry name" value="P-loop containing nucleotide triphosphate hydrolases"/>
    <property type="match status" value="1"/>
</dbReference>
<evidence type="ECO:0000259" key="14">
    <source>
        <dbReference type="PROSITE" id="PS50162"/>
    </source>
</evidence>
<evidence type="ECO:0000313" key="16">
    <source>
        <dbReference type="EMBL" id="AMD84388.1"/>
    </source>
</evidence>
<evidence type="ECO:0000256" key="12">
    <source>
        <dbReference type="RuleBase" id="RU004527"/>
    </source>
</evidence>
<dbReference type="PROSITE" id="PS50162">
    <property type="entry name" value="RECA_2"/>
    <property type="match status" value="1"/>
</dbReference>
<dbReference type="PROSITE" id="PS00321">
    <property type="entry name" value="RECA_1"/>
    <property type="match status" value="1"/>
</dbReference>
<feature type="domain" description="RecA family profile 2" evidence="15">
    <location>
        <begin position="211"/>
        <end position="291"/>
    </location>
</feature>
<dbReference type="SMART" id="SM00382">
    <property type="entry name" value="AAA"/>
    <property type="match status" value="1"/>
</dbReference>
<comment type="subcellular location">
    <subcellularLocation>
        <location evidence="10">Cytoplasm</location>
    </subcellularLocation>
</comment>
<evidence type="ECO:0000256" key="6">
    <source>
        <dbReference type="ARBA" id="ARBA00023125"/>
    </source>
</evidence>
<dbReference type="GO" id="GO:0005829">
    <property type="term" value="C:cytosol"/>
    <property type="evidence" value="ECO:0007669"/>
    <property type="project" value="TreeGrafter"/>
</dbReference>
<evidence type="ECO:0000256" key="11">
    <source>
        <dbReference type="RuleBase" id="RU000526"/>
    </source>
</evidence>
<comment type="similarity">
    <text evidence="1 10 12">Belongs to the RecA family.</text>
</comment>
<comment type="function">
    <text evidence="10">Can catalyze the hydrolysis of ATP in the presence of single-stranded DNA, the ATP-dependent uptake of single-stranded DNA by duplex DNA, and the ATP-dependent hybridization of homologous single-stranded DNAs. It interacts with LexA causing its activation and leading to its autocatalytic cleavage.</text>
</comment>
<dbReference type="InterPro" id="IPR027417">
    <property type="entry name" value="P-loop_NTPase"/>
</dbReference>
<dbReference type="InterPro" id="IPR020584">
    <property type="entry name" value="DNA_recomb/repair_RecA_CS"/>
</dbReference>
<keyword evidence="5 10" id="KW-0067">ATP-binding</keyword>
<dbReference type="InterPro" id="IPR003593">
    <property type="entry name" value="AAA+_ATPase"/>
</dbReference>
<keyword evidence="6 10" id="KW-0238">DNA-binding</keyword>
<dbReference type="GO" id="GO:0003684">
    <property type="term" value="F:damaged DNA binding"/>
    <property type="evidence" value="ECO:0007669"/>
    <property type="project" value="UniProtKB-UniRule"/>
</dbReference>
<dbReference type="AlphaFoldDB" id="A0AAX2GZL8"/>
<dbReference type="HAMAP" id="MF_00268">
    <property type="entry name" value="RecA"/>
    <property type="match status" value="1"/>
</dbReference>
<dbReference type="InterPro" id="IPR023400">
    <property type="entry name" value="RecA_C_sf"/>
</dbReference>
<dbReference type="GO" id="GO:0003697">
    <property type="term" value="F:single-stranded DNA binding"/>
    <property type="evidence" value="ECO:0007669"/>
    <property type="project" value="UniProtKB-UniRule"/>
</dbReference>
<protein>
    <recommendedName>
        <fullName evidence="2 10">Protein RecA</fullName>
    </recommendedName>
    <alternativeName>
        <fullName evidence="10 11">Recombinase A</fullName>
    </alternativeName>
</protein>
<name>A0AAX2GZL8_9FLAO</name>
<dbReference type="GO" id="GO:0006310">
    <property type="term" value="P:DNA recombination"/>
    <property type="evidence" value="ECO:0007669"/>
    <property type="project" value="UniProtKB-UniRule"/>
</dbReference>
<dbReference type="InterPro" id="IPR049428">
    <property type="entry name" value="RecA-like_N"/>
</dbReference>
<dbReference type="SUPFAM" id="SSF52540">
    <property type="entry name" value="P-loop containing nucleoside triphosphate hydrolases"/>
    <property type="match status" value="1"/>
</dbReference>
<dbReference type="Pfam" id="PF21096">
    <property type="entry name" value="RecA_C"/>
    <property type="match status" value="1"/>
</dbReference>
<organism evidence="17 19">
    <name type="scientific">Capnocytophaga haemolytica</name>
    <dbReference type="NCBI Taxonomy" id="45243"/>
    <lineage>
        <taxon>Bacteria</taxon>
        <taxon>Pseudomonadati</taxon>
        <taxon>Bacteroidota</taxon>
        <taxon>Flavobacteriia</taxon>
        <taxon>Flavobacteriales</taxon>
        <taxon>Flavobacteriaceae</taxon>
        <taxon>Capnocytophaga</taxon>
    </lineage>
</organism>
<evidence type="ECO:0000256" key="13">
    <source>
        <dbReference type="SAM" id="MobiDB-lite"/>
    </source>
</evidence>
<keyword evidence="9 10" id="KW-0742">SOS response</keyword>
<evidence type="ECO:0000256" key="7">
    <source>
        <dbReference type="ARBA" id="ARBA00023172"/>
    </source>
</evidence>
<evidence type="ECO:0000259" key="15">
    <source>
        <dbReference type="PROSITE" id="PS50163"/>
    </source>
</evidence>
<feature type="region of interest" description="Disordered" evidence="13">
    <location>
        <begin position="348"/>
        <end position="390"/>
    </location>
</feature>
<evidence type="ECO:0000313" key="17">
    <source>
        <dbReference type="EMBL" id="SNV10861.1"/>
    </source>
</evidence>
<evidence type="ECO:0000256" key="2">
    <source>
        <dbReference type="ARBA" id="ARBA00015553"/>
    </source>
</evidence>
<dbReference type="Proteomes" id="UP000065822">
    <property type="component" value="Chromosome"/>
</dbReference>
<keyword evidence="7 10" id="KW-0233">DNA recombination</keyword>
<dbReference type="EMBL" id="LT906449">
    <property type="protein sequence ID" value="SNV10861.1"/>
    <property type="molecule type" value="Genomic_DNA"/>
</dbReference>
<dbReference type="GO" id="GO:0140664">
    <property type="term" value="F:ATP-dependent DNA damage sensor activity"/>
    <property type="evidence" value="ECO:0007669"/>
    <property type="project" value="InterPro"/>
</dbReference>
<dbReference type="GO" id="GO:0005524">
    <property type="term" value="F:ATP binding"/>
    <property type="evidence" value="ECO:0007669"/>
    <property type="project" value="UniProtKB-UniRule"/>
</dbReference>
<dbReference type="CDD" id="cd00983">
    <property type="entry name" value="RecA"/>
    <property type="match status" value="1"/>
</dbReference>
<evidence type="ECO:0000256" key="1">
    <source>
        <dbReference type="ARBA" id="ARBA00009391"/>
    </source>
</evidence>
<reference evidence="16 18" key="1">
    <citation type="submission" date="2016-02" db="EMBL/GenBank/DDBJ databases">
        <authorList>
            <person name="Holder M.E."/>
            <person name="Ajami N.J."/>
            <person name="Petrosino J.F."/>
        </authorList>
    </citation>
    <scope>NUCLEOTIDE SEQUENCE [LARGE SCALE GENOMIC DNA]</scope>
    <source>
        <strain evidence="16 18">CCUG 32990</strain>
    </source>
</reference>
<proteinExistence type="inferred from homology"/>
<evidence type="ECO:0000313" key="19">
    <source>
        <dbReference type="Proteomes" id="UP000215539"/>
    </source>
</evidence>
<evidence type="ECO:0000313" key="18">
    <source>
        <dbReference type="Proteomes" id="UP000065822"/>
    </source>
</evidence>
<feature type="compositionally biased region" description="Acidic residues" evidence="13">
    <location>
        <begin position="372"/>
        <end position="390"/>
    </location>
</feature>
<dbReference type="InterPro" id="IPR049261">
    <property type="entry name" value="RecA-like_C"/>
</dbReference>
<keyword evidence="18" id="KW-1185">Reference proteome</keyword>
<dbReference type="Pfam" id="PF00154">
    <property type="entry name" value="RecA_N"/>
    <property type="match status" value="1"/>
</dbReference>
<evidence type="ECO:0000256" key="9">
    <source>
        <dbReference type="ARBA" id="ARBA00023236"/>
    </source>
</evidence>
<evidence type="ECO:0000256" key="3">
    <source>
        <dbReference type="ARBA" id="ARBA00022741"/>
    </source>
</evidence>
<dbReference type="GO" id="GO:0009432">
    <property type="term" value="P:SOS response"/>
    <property type="evidence" value="ECO:0007669"/>
    <property type="project" value="UniProtKB-UniRule"/>
</dbReference>
<dbReference type="NCBIfam" id="TIGR02012">
    <property type="entry name" value="tigrfam_recA"/>
    <property type="match status" value="1"/>
</dbReference>
<keyword evidence="8 10" id="KW-0234">DNA repair</keyword>
<dbReference type="Proteomes" id="UP000215539">
    <property type="component" value="Chromosome 1"/>
</dbReference>
<evidence type="ECO:0000256" key="8">
    <source>
        <dbReference type="ARBA" id="ARBA00023204"/>
    </source>
</evidence>
<dbReference type="InterPro" id="IPR020587">
    <property type="entry name" value="RecA_monomer-monomer_interface"/>
</dbReference>
<feature type="domain" description="RecA family profile 1" evidence="14">
    <location>
        <begin position="47"/>
        <end position="206"/>
    </location>
</feature>
<feature type="compositionally biased region" description="Basic residues" evidence="13">
    <location>
        <begin position="353"/>
        <end position="362"/>
    </location>
</feature>
<evidence type="ECO:0000256" key="5">
    <source>
        <dbReference type="ARBA" id="ARBA00022840"/>
    </source>
</evidence>